<dbReference type="GO" id="GO:0015031">
    <property type="term" value="P:protein transport"/>
    <property type="evidence" value="ECO:0007669"/>
    <property type="project" value="UniProtKB-KW"/>
</dbReference>
<accession>A0ABD6E749</accession>
<evidence type="ECO:0000256" key="8">
    <source>
        <dbReference type="ARBA" id="ARBA00022707"/>
    </source>
</evidence>
<dbReference type="EMBL" id="JBGFUD010000702">
    <property type="protein sequence ID" value="MFH4975072.1"/>
    <property type="molecule type" value="Genomic_DNA"/>
</dbReference>
<protein>
    <recommendedName>
        <fullName evidence="17">EF-hand domain-containing protein</fullName>
    </recommendedName>
</protein>
<dbReference type="AlphaFoldDB" id="A0ABD6E749"/>
<evidence type="ECO:0000256" key="3">
    <source>
        <dbReference type="ARBA" id="ARBA00004496"/>
    </source>
</evidence>
<evidence type="ECO:0000256" key="11">
    <source>
        <dbReference type="ARBA" id="ARBA00022837"/>
    </source>
</evidence>
<gene>
    <name evidence="18" type="ORF">AB6A40_001781</name>
</gene>
<keyword evidence="10" id="KW-0677">Repeat</keyword>
<dbReference type="SUPFAM" id="SSF47473">
    <property type="entry name" value="EF-hand"/>
    <property type="match status" value="1"/>
</dbReference>
<keyword evidence="15" id="KW-0449">Lipoprotein</keyword>
<evidence type="ECO:0000256" key="12">
    <source>
        <dbReference type="ARBA" id="ARBA00022927"/>
    </source>
</evidence>
<evidence type="ECO:0000256" key="4">
    <source>
        <dbReference type="ARBA" id="ARBA00022448"/>
    </source>
</evidence>
<evidence type="ECO:0000259" key="17">
    <source>
        <dbReference type="PROSITE" id="PS50222"/>
    </source>
</evidence>
<comment type="caution">
    <text evidence="18">The sequence shown here is derived from an EMBL/GenBank/DDBJ whole genome shotgun (WGS) entry which is preliminary data.</text>
</comment>
<dbReference type="Proteomes" id="UP001608902">
    <property type="component" value="Unassembled WGS sequence"/>
</dbReference>
<keyword evidence="4" id="KW-0813">Transport</keyword>
<dbReference type="GO" id="GO:0005737">
    <property type="term" value="C:cytoplasm"/>
    <property type="evidence" value="ECO:0007669"/>
    <property type="project" value="UniProtKB-SubCell"/>
</dbReference>
<evidence type="ECO:0000256" key="6">
    <source>
        <dbReference type="ARBA" id="ARBA00022490"/>
    </source>
</evidence>
<dbReference type="Pfam" id="PF13499">
    <property type="entry name" value="EF-hand_7"/>
    <property type="match status" value="1"/>
</dbReference>
<dbReference type="GO" id="GO:0005886">
    <property type="term" value="C:plasma membrane"/>
    <property type="evidence" value="ECO:0007669"/>
    <property type="project" value="UniProtKB-SubCell"/>
</dbReference>
<keyword evidence="6" id="KW-0963">Cytoplasm</keyword>
<evidence type="ECO:0000256" key="13">
    <source>
        <dbReference type="ARBA" id="ARBA00023136"/>
    </source>
</evidence>
<keyword evidence="19" id="KW-1185">Reference proteome</keyword>
<evidence type="ECO:0000256" key="10">
    <source>
        <dbReference type="ARBA" id="ARBA00022737"/>
    </source>
</evidence>
<keyword evidence="12" id="KW-0653">Protein transport</keyword>
<keyword evidence="11" id="KW-0106">Calcium</keyword>
<comment type="subcellular location">
    <subcellularLocation>
        <location evidence="2">Cell membrane</location>
    </subcellularLocation>
    <subcellularLocation>
        <location evidence="3">Cytoplasm</location>
    </subcellularLocation>
    <subcellularLocation>
        <location evidence="1">Nucleus</location>
    </subcellularLocation>
</comment>
<sequence length="182" mass="20904">MGVGGSSLPQFEVEKLSIESGMTQKGIRTLYKRFVSLAKHKDKGTNQLFINQKDFLAIEELRINPLGTRIIDAFFADAEMGDKKRVYFRDFVKVLSHFRPINKAKPHPWNSREAKLRFAFTMYDVNKSGTITAEEFTEILKRMIGQNVSEEQICQIADRSMRETDLNGDGCVSFQEFCEVCF</sequence>
<proteinExistence type="inferred from homology"/>
<keyword evidence="14" id="KW-0539">Nucleus</keyword>
<dbReference type="GO" id="GO:0005634">
    <property type="term" value="C:nucleus"/>
    <property type="evidence" value="ECO:0007669"/>
    <property type="project" value="UniProtKB-SubCell"/>
</dbReference>
<comment type="similarity">
    <text evidence="16">Belongs to the calcineurin regulatory subunit family. CHP subfamily.</text>
</comment>
<evidence type="ECO:0000256" key="7">
    <source>
        <dbReference type="ARBA" id="ARBA00022553"/>
    </source>
</evidence>
<keyword evidence="8" id="KW-0519">Myristate</keyword>
<organism evidence="18 19">
    <name type="scientific">Gnathostoma spinigerum</name>
    <dbReference type="NCBI Taxonomy" id="75299"/>
    <lineage>
        <taxon>Eukaryota</taxon>
        <taxon>Metazoa</taxon>
        <taxon>Ecdysozoa</taxon>
        <taxon>Nematoda</taxon>
        <taxon>Chromadorea</taxon>
        <taxon>Rhabditida</taxon>
        <taxon>Spirurina</taxon>
        <taxon>Gnathostomatomorpha</taxon>
        <taxon>Gnathostomatoidea</taxon>
        <taxon>Gnathostomatidae</taxon>
        <taxon>Gnathostoma</taxon>
    </lineage>
</organism>
<evidence type="ECO:0000256" key="14">
    <source>
        <dbReference type="ARBA" id="ARBA00023242"/>
    </source>
</evidence>
<reference evidence="18 19" key="1">
    <citation type="submission" date="2024-08" db="EMBL/GenBank/DDBJ databases">
        <title>Gnathostoma spinigerum genome.</title>
        <authorList>
            <person name="Gonzalez-Bertolin B."/>
            <person name="Monzon S."/>
            <person name="Zaballos A."/>
            <person name="Jimenez P."/>
            <person name="Dekumyoy P."/>
            <person name="Varona S."/>
            <person name="Cuesta I."/>
            <person name="Sumanam S."/>
            <person name="Adisakwattana P."/>
            <person name="Gasser R.B."/>
            <person name="Hernandez-Gonzalez A."/>
            <person name="Young N.D."/>
            <person name="Perteguer M.J."/>
        </authorList>
    </citation>
    <scope>NUCLEOTIDE SEQUENCE [LARGE SCALE GENOMIC DNA]</scope>
    <source>
        <strain evidence="18">AL3</strain>
        <tissue evidence="18">Liver</tissue>
    </source>
</reference>
<dbReference type="InterPro" id="IPR011992">
    <property type="entry name" value="EF-hand-dom_pair"/>
</dbReference>
<dbReference type="SMART" id="SM00054">
    <property type="entry name" value="EFh"/>
    <property type="match status" value="2"/>
</dbReference>
<evidence type="ECO:0000256" key="9">
    <source>
        <dbReference type="ARBA" id="ARBA00022723"/>
    </source>
</evidence>
<evidence type="ECO:0000256" key="1">
    <source>
        <dbReference type="ARBA" id="ARBA00004123"/>
    </source>
</evidence>
<feature type="domain" description="EF-hand" evidence="17">
    <location>
        <begin position="111"/>
        <end position="146"/>
    </location>
</feature>
<keyword evidence="7" id="KW-0597">Phosphoprotein</keyword>
<evidence type="ECO:0000256" key="15">
    <source>
        <dbReference type="ARBA" id="ARBA00023288"/>
    </source>
</evidence>
<keyword evidence="13" id="KW-0472">Membrane</keyword>
<evidence type="ECO:0000256" key="5">
    <source>
        <dbReference type="ARBA" id="ARBA00022475"/>
    </source>
</evidence>
<dbReference type="PANTHER" id="PTHR46002">
    <property type="entry name" value="EG:114D9.1 PROTEIN-RELATED"/>
    <property type="match status" value="1"/>
</dbReference>
<keyword evidence="9" id="KW-0479">Metal-binding</keyword>
<name>A0ABD6E749_9BILA</name>
<evidence type="ECO:0000256" key="2">
    <source>
        <dbReference type="ARBA" id="ARBA00004236"/>
    </source>
</evidence>
<dbReference type="InterPro" id="IPR018247">
    <property type="entry name" value="EF_Hand_1_Ca_BS"/>
</dbReference>
<dbReference type="GO" id="GO:0046872">
    <property type="term" value="F:metal ion binding"/>
    <property type="evidence" value="ECO:0007669"/>
    <property type="project" value="UniProtKB-KW"/>
</dbReference>
<evidence type="ECO:0000256" key="16">
    <source>
        <dbReference type="ARBA" id="ARBA00038164"/>
    </source>
</evidence>
<dbReference type="InterPro" id="IPR051875">
    <property type="entry name" value="Calcineurin_B_homologous"/>
</dbReference>
<dbReference type="PROSITE" id="PS50222">
    <property type="entry name" value="EF_HAND_2"/>
    <property type="match status" value="2"/>
</dbReference>
<dbReference type="CDD" id="cd00051">
    <property type="entry name" value="EFh"/>
    <property type="match status" value="1"/>
</dbReference>
<keyword evidence="5" id="KW-1003">Cell membrane</keyword>
<dbReference type="Gene3D" id="1.10.238.10">
    <property type="entry name" value="EF-hand"/>
    <property type="match status" value="1"/>
</dbReference>
<dbReference type="PROSITE" id="PS00018">
    <property type="entry name" value="EF_HAND_1"/>
    <property type="match status" value="2"/>
</dbReference>
<feature type="domain" description="EF-hand" evidence="17">
    <location>
        <begin position="152"/>
        <end position="182"/>
    </location>
</feature>
<dbReference type="InterPro" id="IPR002048">
    <property type="entry name" value="EF_hand_dom"/>
</dbReference>
<evidence type="ECO:0000313" key="19">
    <source>
        <dbReference type="Proteomes" id="UP001608902"/>
    </source>
</evidence>
<evidence type="ECO:0000313" key="18">
    <source>
        <dbReference type="EMBL" id="MFH4975072.1"/>
    </source>
</evidence>